<dbReference type="Proteomes" id="UP001472866">
    <property type="component" value="Chromosome 04"/>
</dbReference>
<evidence type="ECO:0000256" key="2">
    <source>
        <dbReference type="SAM" id="MobiDB-lite"/>
    </source>
</evidence>
<evidence type="ECO:0000313" key="4">
    <source>
        <dbReference type="EMBL" id="WZN61191.1"/>
    </source>
</evidence>
<evidence type="ECO:0000256" key="1">
    <source>
        <dbReference type="PROSITE-ProRule" id="PRU00277"/>
    </source>
</evidence>
<protein>
    <recommendedName>
        <fullName evidence="1">peptidylprolyl isomerase</fullName>
        <ecNumber evidence="1">5.2.1.8</ecNumber>
    </recommendedName>
</protein>
<sequence>MARIVLARASRPVIRASVRRGAASRRHVCDGPRPVFARSGPNGEGEASQEQPQEEEEEAGTSFQTPRQPKRKAESTDAVSTFLTRRFGLAGGAAWVGVLAFGVISEQVKTRLEVKREFETTVEVGEGAKTITTATGLSYKDVKVGGGQQPRRGDLVVVQYRAQVEGSDQAFEDTRKSTKAGAAFVFGSRPLPPGLPVGFEEALSTMRTGGKRIALVPPELGFGADPEFVTSKLRKGETVEIPANSRLTYEIELKRVSISPS</sequence>
<dbReference type="GO" id="GO:0003755">
    <property type="term" value="F:peptidyl-prolyl cis-trans isomerase activity"/>
    <property type="evidence" value="ECO:0007669"/>
    <property type="project" value="UniProtKB-KW"/>
</dbReference>
<dbReference type="Pfam" id="PF00254">
    <property type="entry name" value="FKBP_C"/>
    <property type="match status" value="1"/>
</dbReference>
<dbReference type="GO" id="GO:0009507">
    <property type="term" value="C:chloroplast"/>
    <property type="evidence" value="ECO:0007669"/>
    <property type="project" value="TreeGrafter"/>
</dbReference>
<organism evidence="4 5">
    <name type="scientific">Chloropicon roscoffensis</name>
    <dbReference type="NCBI Taxonomy" id="1461544"/>
    <lineage>
        <taxon>Eukaryota</taxon>
        <taxon>Viridiplantae</taxon>
        <taxon>Chlorophyta</taxon>
        <taxon>Chloropicophyceae</taxon>
        <taxon>Chloropicales</taxon>
        <taxon>Chloropicaceae</taxon>
        <taxon>Chloropicon</taxon>
    </lineage>
</organism>
<dbReference type="InterPro" id="IPR001179">
    <property type="entry name" value="PPIase_FKBP_dom"/>
</dbReference>
<comment type="catalytic activity">
    <reaction evidence="1">
        <text>[protein]-peptidylproline (omega=180) = [protein]-peptidylproline (omega=0)</text>
        <dbReference type="Rhea" id="RHEA:16237"/>
        <dbReference type="Rhea" id="RHEA-COMP:10747"/>
        <dbReference type="Rhea" id="RHEA-COMP:10748"/>
        <dbReference type="ChEBI" id="CHEBI:83833"/>
        <dbReference type="ChEBI" id="CHEBI:83834"/>
        <dbReference type="EC" id="5.2.1.8"/>
    </reaction>
</comment>
<dbReference type="AlphaFoldDB" id="A0AAX4P586"/>
<dbReference type="PANTHER" id="PTHR47598">
    <property type="entry name" value="PEPTIDYL-PROLYL CIS-TRANS ISOMERASE FKBP17-2, CHLOROPLASTIC"/>
    <property type="match status" value="1"/>
</dbReference>
<name>A0AAX4P586_9CHLO</name>
<keyword evidence="5" id="KW-1185">Reference proteome</keyword>
<dbReference type="EC" id="5.2.1.8" evidence="1"/>
<dbReference type="InterPro" id="IPR053111">
    <property type="entry name" value="Chloro_FKBP-type_PPIase"/>
</dbReference>
<reference evidence="4 5" key="1">
    <citation type="submission" date="2024-03" db="EMBL/GenBank/DDBJ databases">
        <title>Complete genome sequence of the green alga Chloropicon roscoffensis RCC1871.</title>
        <authorList>
            <person name="Lemieux C."/>
            <person name="Pombert J.-F."/>
            <person name="Otis C."/>
            <person name="Turmel M."/>
        </authorList>
    </citation>
    <scope>NUCLEOTIDE SEQUENCE [LARGE SCALE GENOMIC DNA]</scope>
    <source>
        <strain evidence="4 5">RCC1871</strain>
    </source>
</reference>
<evidence type="ECO:0000313" key="5">
    <source>
        <dbReference type="Proteomes" id="UP001472866"/>
    </source>
</evidence>
<dbReference type="PROSITE" id="PS50059">
    <property type="entry name" value="FKBP_PPIASE"/>
    <property type="match status" value="1"/>
</dbReference>
<dbReference type="InterPro" id="IPR046357">
    <property type="entry name" value="PPIase_dom_sf"/>
</dbReference>
<gene>
    <name evidence="4" type="ORF">HKI87_04g27250</name>
</gene>
<dbReference type="PANTHER" id="PTHR47598:SF1">
    <property type="entry name" value="PEPTIDYL-PROLYL CIS-TRANS ISOMERASE FKBP17-2, CHLOROPLASTIC"/>
    <property type="match status" value="1"/>
</dbReference>
<proteinExistence type="predicted"/>
<feature type="domain" description="PPIase FKBP-type" evidence="3">
    <location>
        <begin position="153"/>
        <end position="257"/>
    </location>
</feature>
<keyword evidence="1 4" id="KW-0413">Isomerase</keyword>
<accession>A0AAX4P586</accession>
<dbReference type="EMBL" id="CP151504">
    <property type="protein sequence ID" value="WZN61191.1"/>
    <property type="molecule type" value="Genomic_DNA"/>
</dbReference>
<dbReference type="SUPFAM" id="SSF54534">
    <property type="entry name" value="FKBP-like"/>
    <property type="match status" value="1"/>
</dbReference>
<keyword evidence="1" id="KW-0697">Rotamase</keyword>
<dbReference type="Gene3D" id="3.10.50.40">
    <property type="match status" value="1"/>
</dbReference>
<evidence type="ECO:0000259" key="3">
    <source>
        <dbReference type="PROSITE" id="PS50059"/>
    </source>
</evidence>
<feature type="region of interest" description="Disordered" evidence="2">
    <location>
        <begin position="20"/>
        <end position="76"/>
    </location>
</feature>